<evidence type="ECO:0000313" key="3">
    <source>
        <dbReference type="Proteomes" id="UP000224634"/>
    </source>
</evidence>
<sequence>MNYNLMAANFPQIPASNLRLEHLAALELALSNVLSTEPAFETFAQVVDGILTRDSYFEYYLPTLRPEYARNLKPSDEASQIVRAFHASFHVGMLNFRVDVAQTYQSTPLGSRSFKPRLIELVSVACHNIAVELYTKADGGLRKPASPPPPPRTPSSYPLMRAPPPNITELFHEEYEEWEQYSNGVADIVRYWAEYRLFGDVILFDRGDTGQECKNAFIHSIKGRRIFQLSDQQIEQFPSFATSQHQSDYSRSFDTRFRAENDARRVDPFDSLAWGMYRDEYERKPPDPRQRRCVFYAEDDPQLIDQIQKLAR</sequence>
<dbReference type="STRING" id="1447883.A0A2B7WWF8"/>
<evidence type="ECO:0000256" key="1">
    <source>
        <dbReference type="SAM" id="MobiDB-lite"/>
    </source>
</evidence>
<evidence type="ECO:0000313" key="2">
    <source>
        <dbReference type="EMBL" id="PGH00929.1"/>
    </source>
</evidence>
<proteinExistence type="predicted"/>
<dbReference type="OrthoDB" id="5346581at2759"/>
<feature type="region of interest" description="Disordered" evidence="1">
    <location>
        <begin position="140"/>
        <end position="160"/>
    </location>
</feature>
<gene>
    <name evidence="2" type="ORF">AJ80_09091</name>
</gene>
<accession>A0A2B7WWF8</accession>
<organism evidence="2 3">
    <name type="scientific">Polytolypa hystricis (strain UAMH7299)</name>
    <dbReference type="NCBI Taxonomy" id="1447883"/>
    <lineage>
        <taxon>Eukaryota</taxon>
        <taxon>Fungi</taxon>
        <taxon>Dikarya</taxon>
        <taxon>Ascomycota</taxon>
        <taxon>Pezizomycotina</taxon>
        <taxon>Eurotiomycetes</taxon>
        <taxon>Eurotiomycetidae</taxon>
        <taxon>Onygenales</taxon>
        <taxon>Onygenales incertae sedis</taxon>
        <taxon>Polytolypa</taxon>
    </lineage>
</organism>
<keyword evidence="3" id="KW-1185">Reference proteome</keyword>
<dbReference type="Proteomes" id="UP000224634">
    <property type="component" value="Unassembled WGS sequence"/>
</dbReference>
<name>A0A2B7WWF8_POLH7</name>
<comment type="caution">
    <text evidence="2">The sequence shown here is derived from an EMBL/GenBank/DDBJ whole genome shotgun (WGS) entry which is preliminary data.</text>
</comment>
<protein>
    <submittedName>
        <fullName evidence="2">Uncharacterized protein</fullName>
    </submittedName>
</protein>
<dbReference type="EMBL" id="PDNA01000244">
    <property type="protein sequence ID" value="PGH00929.1"/>
    <property type="molecule type" value="Genomic_DNA"/>
</dbReference>
<reference evidence="2 3" key="1">
    <citation type="submission" date="2017-10" db="EMBL/GenBank/DDBJ databases">
        <title>Comparative genomics in systemic dimorphic fungi from Ajellomycetaceae.</title>
        <authorList>
            <person name="Munoz J.F."/>
            <person name="Mcewen J.G."/>
            <person name="Clay O.K."/>
            <person name="Cuomo C.A."/>
        </authorList>
    </citation>
    <scope>NUCLEOTIDE SEQUENCE [LARGE SCALE GENOMIC DNA]</scope>
    <source>
        <strain evidence="2 3">UAMH7299</strain>
    </source>
</reference>
<dbReference type="AlphaFoldDB" id="A0A2B7WWF8"/>